<reference evidence="4" key="2">
    <citation type="journal article" date="2021" name="PeerJ">
        <title>Extensive microbial diversity within the chicken gut microbiome revealed by metagenomics and culture.</title>
        <authorList>
            <person name="Gilroy R."/>
            <person name="Ravi A."/>
            <person name="Getino M."/>
            <person name="Pursley I."/>
            <person name="Horton D.L."/>
            <person name="Alikhan N.F."/>
            <person name="Baker D."/>
            <person name="Gharbi K."/>
            <person name="Hall N."/>
            <person name="Watson M."/>
            <person name="Adriaenssens E.M."/>
            <person name="Foster-Nyarko E."/>
            <person name="Jarju S."/>
            <person name="Secka A."/>
            <person name="Antonio M."/>
            <person name="Oren A."/>
            <person name="Chaudhuri R.R."/>
            <person name="La Ragione R."/>
            <person name="Hildebrand F."/>
            <person name="Pallen M.J."/>
        </authorList>
    </citation>
    <scope>NUCLEOTIDE SEQUENCE</scope>
    <source>
        <strain evidence="4">CHK195-11698</strain>
    </source>
</reference>
<evidence type="ECO:0000256" key="3">
    <source>
        <dbReference type="SAM" id="Phobius"/>
    </source>
</evidence>
<feature type="transmembrane region" description="Helical" evidence="3">
    <location>
        <begin position="119"/>
        <end position="140"/>
    </location>
</feature>
<proteinExistence type="inferred from homology"/>
<evidence type="ECO:0000313" key="4">
    <source>
        <dbReference type="EMBL" id="HIU12857.1"/>
    </source>
</evidence>
<feature type="transmembrane region" description="Helical" evidence="3">
    <location>
        <begin position="86"/>
        <end position="107"/>
    </location>
</feature>
<sequence length="191" mass="21188">MNKKQSRVQELVICALFSALIAIGAFLQITIPVQPMPMHFTLQYYFSILAGFLLGGKRGLLSVLIYLLIGLVGIPVFASGGGPAYLIRPTFGFLLGFAFNSGAIGYLCERWLPKKGWQYLIIATVGYALYYLCGMIYFYVISNYVIDVPVGWGLVFINCFVITAVPDYLLCIFGALTAYKLVPIVRKNILK</sequence>
<gene>
    <name evidence="4" type="ORF">IAD15_02130</name>
</gene>
<dbReference type="GO" id="GO:0005886">
    <property type="term" value="C:plasma membrane"/>
    <property type="evidence" value="ECO:0007669"/>
    <property type="project" value="UniProtKB-SubCell"/>
</dbReference>
<keyword evidence="3" id="KW-0812">Transmembrane</keyword>
<accession>A0A9D1HLH1</accession>
<dbReference type="InterPro" id="IPR003784">
    <property type="entry name" value="BioY"/>
</dbReference>
<dbReference type="AlphaFoldDB" id="A0A9D1HLH1"/>
<comment type="caution">
    <text evidence="4">The sequence shown here is derived from an EMBL/GenBank/DDBJ whole genome shotgun (WGS) entry which is preliminary data.</text>
</comment>
<name>A0A9D1HLH1_9FIRM</name>
<feature type="transmembrane region" description="Helical" evidence="3">
    <location>
        <begin position="12"/>
        <end position="31"/>
    </location>
</feature>
<keyword evidence="2" id="KW-1003">Cell membrane</keyword>
<dbReference type="GO" id="GO:0015225">
    <property type="term" value="F:biotin transmembrane transporter activity"/>
    <property type="evidence" value="ECO:0007669"/>
    <property type="project" value="UniProtKB-UniRule"/>
</dbReference>
<comment type="similarity">
    <text evidence="1 2">Belongs to the BioY family.</text>
</comment>
<feature type="transmembrane region" description="Helical" evidence="3">
    <location>
        <begin position="152"/>
        <end position="182"/>
    </location>
</feature>
<protein>
    <recommendedName>
        <fullName evidence="2">Biotin transporter</fullName>
    </recommendedName>
</protein>
<evidence type="ECO:0000313" key="5">
    <source>
        <dbReference type="Proteomes" id="UP000824175"/>
    </source>
</evidence>
<organism evidence="4 5">
    <name type="scientific">Candidatus Fimiplasma intestinipullorum</name>
    <dbReference type="NCBI Taxonomy" id="2840825"/>
    <lineage>
        <taxon>Bacteria</taxon>
        <taxon>Bacillati</taxon>
        <taxon>Bacillota</taxon>
        <taxon>Clostridia</taxon>
        <taxon>Eubacteriales</taxon>
        <taxon>Candidatus Fimiplasma</taxon>
    </lineage>
</organism>
<dbReference type="Pfam" id="PF02632">
    <property type="entry name" value="BioY"/>
    <property type="match status" value="1"/>
</dbReference>
<dbReference type="PANTHER" id="PTHR34295:SF1">
    <property type="entry name" value="BIOTIN TRANSPORTER BIOY"/>
    <property type="match status" value="1"/>
</dbReference>
<evidence type="ECO:0000256" key="1">
    <source>
        <dbReference type="ARBA" id="ARBA00010692"/>
    </source>
</evidence>
<comment type="subcellular location">
    <subcellularLocation>
        <location evidence="2">Cell membrane</location>
        <topology evidence="2">Multi-pass membrane protein</topology>
    </subcellularLocation>
</comment>
<dbReference type="Proteomes" id="UP000824175">
    <property type="component" value="Unassembled WGS sequence"/>
</dbReference>
<dbReference type="Gene3D" id="1.10.1760.20">
    <property type="match status" value="1"/>
</dbReference>
<dbReference type="EMBL" id="DVMJ01000014">
    <property type="protein sequence ID" value="HIU12857.1"/>
    <property type="molecule type" value="Genomic_DNA"/>
</dbReference>
<feature type="transmembrane region" description="Helical" evidence="3">
    <location>
        <begin position="63"/>
        <end position="80"/>
    </location>
</feature>
<keyword evidence="2 3" id="KW-0472">Membrane</keyword>
<evidence type="ECO:0000256" key="2">
    <source>
        <dbReference type="PIRNR" id="PIRNR016661"/>
    </source>
</evidence>
<feature type="transmembrane region" description="Helical" evidence="3">
    <location>
        <begin position="37"/>
        <end position="56"/>
    </location>
</feature>
<reference evidence="4" key="1">
    <citation type="submission" date="2020-10" db="EMBL/GenBank/DDBJ databases">
        <authorList>
            <person name="Gilroy R."/>
        </authorList>
    </citation>
    <scope>NUCLEOTIDE SEQUENCE</scope>
    <source>
        <strain evidence="4">CHK195-11698</strain>
    </source>
</reference>
<dbReference type="PIRSF" id="PIRSF016661">
    <property type="entry name" value="BioY"/>
    <property type="match status" value="1"/>
</dbReference>
<keyword evidence="2" id="KW-0813">Transport</keyword>
<keyword evidence="3" id="KW-1133">Transmembrane helix</keyword>
<dbReference type="PANTHER" id="PTHR34295">
    <property type="entry name" value="BIOTIN TRANSPORTER BIOY"/>
    <property type="match status" value="1"/>
</dbReference>